<feature type="region of interest" description="Disordered" evidence="1">
    <location>
        <begin position="319"/>
        <end position="341"/>
    </location>
</feature>
<dbReference type="Pfam" id="PF18017">
    <property type="entry name" value="SAM_4"/>
    <property type="match status" value="1"/>
</dbReference>
<dbReference type="GO" id="GO:0005634">
    <property type="term" value="C:nucleus"/>
    <property type="evidence" value="ECO:0007669"/>
    <property type="project" value="TreeGrafter"/>
</dbReference>
<dbReference type="EMBL" id="ACPB03009505">
    <property type="status" value="NOT_ANNOTATED_CDS"/>
    <property type="molecule type" value="Genomic_DNA"/>
</dbReference>
<dbReference type="EnsemblMetazoa" id="RPRC011134-RA">
    <property type="protein sequence ID" value="RPRC011134-PA"/>
    <property type="gene ID" value="RPRC011134"/>
</dbReference>
<dbReference type="HOGENOM" id="CLU_652692_0_0_1"/>
<feature type="compositionally biased region" description="Low complexity" evidence="1">
    <location>
        <begin position="235"/>
        <end position="244"/>
    </location>
</feature>
<reference evidence="2" key="1">
    <citation type="submission" date="2015-05" db="UniProtKB">
        <authorList>
            <consortium name="EnsemblMetazoa"/>
        </authorList>
    </citation>
    <scope>IDENTIFICATION</scope>
</reference>
<feature type="region of interest" description="Disordered" evidence="1">
    <location>
        <begin position="228"/>
        <end position="280"/>
    </location>
</feature>
<dbReference type="OMA" id="RIQWGML"/>
<sequence length="421" mass="46609">MKSDCSAVYKLKQCLKADKSWLKFFTSAGIPMESSRTYAVTFSKNEIQLDMLSEIKKEYLVDMGITLMGHIIAILRHAKTVYEENVTTTTLSPAPAKYGQVAKPVQKEKPVVKNLPLRISNEKEDTVDKSTIAKKIISSVESRQRAIGTSTAQSSVSSTQTTSSQITEKLLPSKKKDSSGGTNQKAKISSIVANTAIKKKSTVESPIRHNDEAINSKGKVFERLGVEVADEPSDSPESSSSNESVFSRLGGKTSPTTYNPSRSPAKVSYKPAPNGADFSPEMPRVKRVIQNGNKSKSKPIMFTMRADEAEAQSLAAAFERRGRKRTRSPSPDTNGLETRNMGGFRSEKTVKARLGMMIFKTSNQKKVSFGPVSEQLIPLETKNLYRPYKNGRMGFADDFYSDYNGNVNLTSRSRLFNRFNY</sequence>
<dbReference type="PANTHER" id="PTHR21359">
    <property type="entry name" value="DUF5577 DOMAIN-CONTAINING PROTEIN"/>
    <property type="match status" value="1"/>
</dbReference>
<dbReference type="InterPro" id="IPR013761">
    <property type="entry name" value="SAM/pointed_sf"/>
</dbReference>
<feature type="compositionally biased region" description="Polar residues" evidence="1">
    <location>
        <begin position="328"/>
        <end position="337"/>
    </location>
</feature>
<feature type="compositionally biased region" description="Polar residues" evidence="1">
    <location>
        <begin position="253"/>
        <end position="262"/>
    </location>
</feature>
<dbReference type="InParanoid" id="T1I4B5"/>
<organism evidence="2 3">
    <name type="scientific">Rhodnius prolixus</name>
    <name type="common">Triatomid bug</name>
    <dbReference type="NCBI Taxonomy" id="13249"/>
    <lineage>
        <taxon>Eukaryota</taxon>
        <taxon>Metazoa</taxon>
        <taxon>Ecdysozoa</taxon>
        <taxon>Arthropoda</taxon>
        <taxon>Hexapoda</taxon>
        <taxon>Insecta</taxon>
        <taxon>Pterygota</taxon>
        <taxon>Neoptera</taxon>
        <taxon>Paraneoptera</taxon>
        <taxon>Hemiptera</taxon>
        <taxon>Heteroptera</taxon>
        <taxon>Panheteroptera</taxon>
        <taxon>Cimicomorpha</taxon>
        <taxon>Reduviidae</taxon>
        <taxon>Triatominae</taxon>
        <taxon>Rhodnius</taxon>
    </lineage>
</organism>
<evidence type="ECO:0000313" key="2">
    <source>
        <dbReference type="EnsemblMetazoa" id="RPRC011134-PA"/>
    </source>
</evidence>
<protein>
    <submittedName>
        <fullName evidence="2">SAM domain-containing protein</fullName>
    </submittedName>
</protein>
<dbReference type="InterPro" id="IPR001660">
    <property type="entry name" value="SAM"/>
</dbReference>
<dbReference type="PROSITE" id="PS50105">
    <property type="entry name" value="SAM_DOMAIN"/>
    <property type="match status" value="1"/>
</dbReference>
<dbReference type="AlphaFoldDB" id="T1I4B5"/>
<accession>T1I4B5</accession>
<dbReference type="PANTHER" id="PTHR21359:SF1">
    <property type="entry name" value="DUF5577 DOMAIN-CONTAINING PROTEIN"/>
    <property type="match status" value="1"/>
</dbReference>
<evidence type="ECO:0000256" key="1">
    <source>
        <dbReference type="SAM" id="MobiDB-lite"/>
    </source>
</evidence>
<dbReference type="SUPFAM" id="SSF47769">
    <property type="entry name" value="SAM/Pointed domain"/>
    <property type="match status" value="1"/>
</dbReference>
<feature type="region of interest" description="Disordered" evidence="1">
    <location>
        <begin position="143"/>
        <end position="186"/>
    </location>
</feature>
<evidence type="ECO:0000313" key="3">
    <source>
        <dbReference type="Proteomes" id="UP000015103"/>
    </source>
</evidence>
<dbReference type="eggNOG" id="KOG3930">
    <property type="taxonomic scope" value="Eukaryota"/>
</dbReference>
<dbReference type="Gene3D" id="1.10.150.50">
    <property type="entry name" value="Transcription Factor, Ets-1"/>
    <property type="match status" value="1"/>
</dbReference>
<keyword evidence="3" id="KW-1185">Reference proteome</keyword>
<dbReference type="InterPro" id="IPR039161">
    <property type="entry name" value="C19orf47-like"/>
</dbReference>
<dbReference type="Proteomes" id="UP000015103">
    <property type="component" value="Unassembled WGS sequence"/>
</dbReference>
<proteinExistence type="predicted"/>
<dbReference type="VEuPathDB" id="VectorBase:RPRC011134"/>
<feature type="compositionally biased region" description="Low complexity" evidence="1">
    <location>
        <begin position="149"/>
        <end position="167"/>
    </location>
</feature>
<name>T1I4B5_RHOPR</name>